<comment type="caution">
    <text evidence="2">The sequence shown here is derived from an EMBL/GenBank/DDBJ whole genome shotgun (WGS) entry which is preliminary data.</text>
</comment>
<proteinExistence type="predicted"/>
<feature type="region of interest" description="Disordered" evidence="1">
    <location>
        <begin position="183"/>
        <end position="311"/>
    </location>
</feature>
<dbReference type="AlphaFoldDB" id="A0AAD3MDJ7"/>
<keyword evidence="3" id="KW-1185">Reference proteome</keyword>
<feature type="compositionally biased region" description="Basic and acidic residues" evidence="1">
    <location>
        <begin position="239"/>
        <end position="254"/>
    </location>
</feature>
<gene>
    <name evidence="2" type="ORF">AKAME5_002818200</name>
</gene>
<evidence type="ECO:0000313" key="3">
    <source>
        <dbReference type="Proteomes" id="UP001279410"/>
    </source>
</evidence>
<reference evidence="2" key="1">
    <citation type="submission" date="2022-08" db="EMBL/GenBank/DDBJ databases">
        <title>Genome sequencing of akame (Lates japonicus).</title>
        <authorList>
            <person name="Hashiguchi Y."/>
            <person name="Takahashi H."/>
        </authorList>
    </citation>
    <scope>NUCLEOTIDE SEQUENCE</scope>
    <source>
        <strain evidence="2">Kochi</strain>
    </source>
</reference>
<feature type="region of interest" description="Disordered" evidence="1">
    <location>
        <begin position="1"/>
        <end position="22"/>
    </location>
</feature>
<feature type="compositionally biased region" description="Polar residues" evidence="1">
    <location>
        <begin position="263"/>
        <end position="274"/>
    </location>
</feature>
<organism evidence="2 3">
    <name type="scientific">Lates japonicus</name>
    <name type="common">Japanese lates</name>
    <dbReference type="NCBI Taxonomy" id="270547"/>
    <lineage>
        <taxon>Eukaryota</taxon>
        <taxon>Metazoa</taxon>
        <taxon>Chordata</taxon>
        <taxon>Craniata</taxon>
        <taxon>Vertebrata</taxon>
        <taxon>Euteleostomi</taxon>
        <taxon>Actinopterygii</taxon>
        <taxon>Neopterygii</taxon>
        <taxon>Teleostei</taxon>
        <taxon>Neoteleostei</taxon>
        <taxon>Acanthomorphata</taxon>
        <taxon>Carangaria</taxon>
        <taxon>Carangaria incertae sedis</taxon>
        <taxon>Centropomidae</taxon>
        <taxon>Lates</taxon>
    </lineage>
</organism>
<sequence>MSCAFFSEATENDAEMRAGRREASLCNAEQRIAAITESKHEDGTQSDSENGLGLRFANRRHALEERIKAAHGHVGGGGGGGAGGGSITVSGTRATGTRTAFMIEFYDEENPRKRRSYSFSQTAPLLGGGAGGEGLCPQPPSHPKVFSISTSATTASDSGKVPAPIPATVAVGAPTAARVLLKQRSEDPSISRSSASTGLATGSPTSPSEDASVVGRGAGTARGEAEDDHSDKGTYTIELENRNPEEEEARRMIDKALPGDSSLGLTVGQSGYQSHQDRPRDLGRDATFLHRRGLMPLSRCNPQRDESSSAV</sequence>
<feature type="compositionally biased region" description="Low complexity" evidence="1">
    <location>
        <begin position="211"/>
        <end position="222"/>
    </location>
</feature>
<dbReference type="Proteomes" id="UP001279410">
    <property type="component" value="Unassembled WGS sequence"/>
</dbReference>
<accession>A0AAD3MDJ7</accession>
<name>A0AAD3MDJ7_LATJO</name>
<feature type="compositionally biased region" description="Polar residues" evidence="1">
    <location>
        <begin position="190"/>
        <end position="209"/>
    </location>
</feature>
<feature type="compositionally biased region" description="Basic and acidic residues" evidence="1">
    <location>
        <begin position="275"/>
        <end position="288"/>
    </location>
</feature>
<feature type="compositionally biased region" description="Basic and acidic residues" evidence="1">
    <location>
        <begin position="302"/>
        <end position="311"/>
    </location>
</feature>
<evidence type="ECO:0000256" key="1">
    <source>
        <dbReference type="SAM" id="MobiDB-lite"/>
    </source>
</evidence>
<protein>
    <submittedName>
        <fullName evidence="2">Centrosomal protein of 170 kDa-like protein</fullName>
    </submittedName>
</protein>
<dbReference type="EMBL" id="BRZM01003740">
    <property type="protein sequence ID" value="GLD51937.1"/>
    <property type="molecule type" value="Genomic_DNA"/>
</dbReference>
<evidence type="ECO:0000313" key="2">
    <source>
        <dbReference type="EMBL" id="GLD51937.1"/>
    </source>
</evidence>